<dbReference type="Pfam" id="PF00496">
    <property type="entry name" value="SBP_bac_5"/>
    <property type="match status" value="1"/>
</dbReference>
<dbReference type="SUPFAM" id="SSF53850">
    <property type="entry name" value="Periplasmic binding protein-like II"/>
    <property type="match status" value="1"/>
</dbReference>
<dbReference type="Gene3D" id="3.10.105.10">
    <property type="entry name" value="Dipeptide-binding Protein, Domain 3"/>
    <property type="match status" value="1"/>
</dbReference>
<feature type="domain" description="Solute-binding protein family 5" evidence="2">
    <location>
        <begin position="111"/>
        <end position="504"/>
    </location>
</feature>
<accession>W7IS12</accession>
<dbReference type="STRING" id="909613.UO65_1538"/>
<dbReference type="eggNOG" id="COG0747">
    <property type="taxonomic scope" value="Bacteria"/>
</dbReference>
<dbReference type="InterPro" id="IPR039424">
    <property type="entry name" value="SBP_5"/>
</dbReference>
<dbReference type="GO" id="GO:0015833">
    <property type="term" value="P:peptide transport"/>
    <property type="evidence" value="ECO:0007669"/>
    <property type="project" value="TreeGrafter"/>
</dbReference>
<evidence type="ECO:0000313" key="3">
    <source>
        <dbReference type="EMBL" id="EWC63128.1"/>
    </source>
</evidence>
<evidence type="ECO:0000256" key="1">
    <source>
        <dbReference type="SAM" id="SignalP"/>
    </source>
</evidence>
<feature type="chain" id="PRO_5038805957" evidence="1">
    <location>
        <begin position="33"/>
        <end position="592"/>
    </location>
</feature>
<dbReference type="InterPro" id="IPR030678">
    <property type="entry name" value="Peptide/Ni-bd"/>
</dbReference>
<dbReference type="InterPro" id="IPR000914">
    <property type="entry name" value="SBP_5_dom"/>
</dbReference>
<dbReference type="CDD" id="cd08506">
    <property type="entry name" value="PBP2_clavulanate_OppA2"/>
    <property type="match status" value="1"/>
</dbReference>
<comment type="caution">
    <text evidence="3">The sequence shown here is derived from an EMBL/GenBank/DDBJ whole genome shotgun (WGS) entry which is preliminary data.</text>
</comment>
<dbReference type="PROSITE" id="PS51257">
    <property type="entry name" value="PROKAR_LIPOPROTEIN"/>
    <property type="match status" value="1"/>
</dbReference>
<dbReference type="Proteomes" id="UP000019277">
    <property type="component" value="Unassembled WGS sequence"/>
</dbReference>
<dbReference type="EMBL" id="AYXG01000054">
    <property type="protein sequence ID" value="EWC63128.1"/>
    <property type="molecule type" value="Genomic_DNA"/>
</dbReference>
<organism evidence="3 4">
    <name type="scientific">Actinokineospora spheciospongiae</name>
    <dbReference type="NCBI Taxonomy" id="909613"/>
    <lineage>
        <taxon>Bacteria</taxon>
        <taxon>Bacillati</taxon>
        <taxon>Actinomycetota</taxon>
        <taxon>Actinomycetes</taxon>
        <taxon>Pseudonocardiales</taxon>
        <taxon>Pseudonocardiaceae</taxon>
        <taxon>Actinokineospora</taxon>
    </lineage>
</organism>
<dbReference type="Gene3D" id="3.40.190.10">
    <property type="entry name" value="Periplasmic binding protein-like II"/>
    <property type="match status" value="1"/>
</dbReference>
<dbReference type="PIRSF" id="PIRSF002741">
    <property type="entry name" value="MppA"/>
    <property type="match status" value="1"/>
</dbReference>
<name>W7IS12_9PSEU</name>
<keyword evidence="1" id="KW-0732">Signal</keyword>
<evidence type="ECO:0000259" key="2">
    <source>
        <dbReference type="Pfam" id="PF00496"/>
    </source>
</evidence>
<sequence length="592" mass="63739">MSWKEGCNSTMNSKRLVTAVAAGAAVAMALSACGGSTGGNSGSGESGFNAALDKTLNPSEKKGGVIKIANAGTWDSLDPGETYYGYSWNFLRLYGRSLVMFKPAPGGASNELVPDLAEKLGEPSDGGKTWTYKLRTGIKYEDGTPVTAKDVAYAVLRSTDKETFPNGPAYFEGFLNLPEGYKGPYKTPDMDTSSAITTPDDQTVVFHLKEAFGGFDYMAQLPQTAPVPKAKDTGAKYKEHVLSTGPYKFDKNEIDKKFNLVRNDQWDQATDPNRKALPDGYEVEMNVNADDIDNRLINGDLHIDIAGTGVQPASLSRVLGDPSLKANADNPTIARLWYTSINPTVAPLDNIDCRKAIEYATDKTSYQTAYGGPFSGGDIATTIMPPLIPGQEKFDLYPAGADGKGDMNKAKEALTACGQPNGFETNIAYRAERPKEKATAESLQQSLARVGIKLTLRAFPQGDYFSQFAGNPPFVKANNLGLVVNGWGADWNDGFGFLSQIVDSRVIRETGGSSNTSVRIPEVDTMLDAAIAETDATKREAMWGDIDKRVMEEAVILPGVYAKSLLIRGKGLTNVFVSEAYGMYDYLALGAS</sequence>
<dbReference type="AlphaFoldDB" id="W7IS12"/>
<gene>
    <name evidence="3" type="ORF">UO65_1538</name>
</gene>
<dbReference type="PANTHER" id="PTHR30290">
    <property type="entry name" value="PERIPLASMIC BINDING COMPONENT OF ABC TRANSPORTER"/>
    <property type="match status" value="1"/>
</dbReference>
<evidence type="ECO:0000313" key="4">
    <source>
        <dbReference type="Proteomes" id="UP000019277"/>
    </source>
</evidence>
<protein>
    <submittedName>
        <fullName evidence="3">Oligopeptide ABC transporter, periplasmic oligopeptide-binding protein OppA</fullName>
    </submittedName>
</protein>
<dbReference type="PATRIC" id="fig|909613.9.peg.1550"/>
<dbReference type="GO" id="GO:1904680">
    <property type="term" value="F:peptide transmembrane transporter activity"/>
    <property type="evidence" value="ECO:0007669"/>
    <property type="project" value="TreeGrafter"/>
</dbReference>
<dbReference type="PANTHER" id="PTHR30290:SF83">
    <property type="entry name" value="ABC TRANSPORTER SUBSTRATE-BINDING PROTEIN"/>
    <property type="match status" value="1"/>
</dbReference>
<keyword evidence="4" id="KW-1185">Reference proteome</keyword>
<dbReference type="GO" id="GO:0043190">
    <property type="term" value="C:ATP-binding cassette (ABC) transporter complex"/>
    <property type="evidence" value="ECO:0007669"/>
    <property type="project" value="InterPro"/>
</dbReference>
<proteinExistence type="predicted"/>
<reference evidence="3 4" key="1">
    <citation type="journal article" date="2014" name="Genome Announc.">
        <title>Draft Genome Sequence of the Antitrypanosomally Active Sponge-Associated Bacterium Actinokineospora sp. Strain EG49.</title>
        <authorList>
            <person name="Harjes J."/>
            <person name="Ryu T."/>
            <person name="Abdelmohsen U.R."/>
            <person name="Moitinho-Silva L."/>
            <person name="Horn H."/>
            <person name="Ravasi T."/>
            <person name="Hentschel U."/>
        </authorList>
    </citation>
    <scope>NUCLEOTIDE SEQUENCE [LARGE SCALE GENOMIC DNA]</scope>
    <source>
        <strain evidence="3 4">EG49</strain>
    </source>
</reference>
<dbReference type="GO" id="GO:0042597">
    <property type="term" value="C:periplasmic space"/>
    <property type="evidence" value="ECO:0007669"/>
    <property type="project" value="UniProtKB-ARBA"/>
</dbReference>
<feature type="signal peptide" evidence="1">
    <location>
        <begin position="1"/>
        <end position="32"/>
    </location>
</feature>